<evidence type="ECO:0000256" key="7">
    <source>
        <dbReference type="ARBA" id="ARBA00022723"/>
    </source>
</evidence>
<evidence type="ECO:0000256" key="9">
    <source>
        <dbReference type="ARBA" id="ARBA00022842"/>
    </source>
</evidence>
<keyword evidence="11 18" id="KW-0573">Peptidoglycan synthesis</keyword>
<dbReference type="EC" id="2.7.7.23" evidence="18"/>
<protein>
    <recommendedName>
        <fullName evidence="18">Bifunctional protein GlmU</fullName>
    </recommendedName>
    <domain>
        <recommendedName>
            <fullName evidence="18">UDP-N-acetylglucosamine pyrophosphorylase</fullName>
            <ecNumber evidence="18">2.7.7.23</ecNumber>
        </recommendedName>
        <alternativeName>
            <fullName evidence="18">N-acetylglucosamine-1-phosphate uridyltransferase</fullName>
        </alternativeName>
    </domain>
    <domain>
        <recommendedName>
            <fullName evidence="18">Glucosamine-1-phosphate N-acetyltransferase</fullName>
            <ecNumber evidence="18">2.3.1.157</ecNumber>
        </recommendedName>
    </domain>
</protein>
<feature type="binding site" evidence="18">
    <location>
        <position position="102"/>
    </location>
    <ligand>
        <name>Mg(2+)</name>
        <dbReference type="ChEBI" id="CHEBI:18420"/>
    </ligand>
</feature>
<keyword evidence="5 18" id="KW-0808">Transferase</keyword>
<comment type="catalytic activity">
    <reaction evidence="15 18">
        <text>alpha-D-glucosamine 1-phosphate + acetyl-CoA = N-acetyl-alpha-D-glucosamine 1-phosphate + CoA + H(+)</text>
        <dbReference type="Rhea" id="RHEA:13725"/>
        <dbReference type="ChEBI" id="CHEBI:15378"/>
        <dbReference type="ChEBI" id="CHEBI:57287"/>
        <dbReference type="ChEBI" id="CHEBI:57288"/>
        <dbReference type="ChEBI" id="CHEBI:57776"/>
        <dbReference type="ChEBI" id="CHEBI:58516"/>
        <dbReference type="EC" id="2.3.1.157"/>
    </reaction>
</comment>
<dbReference type="PANTHER" id="PTHR43584">
    <property type="entry name" value="NUCLEOTIDYL TRANSFERASE"/>
    <property type="match status" value="1"/>
</dbReference>
<comment type="pathway">
    <text evidence="18">Nucleotide-sugar biosynthesis; UDP-N-acetyl-alpha-D-glucosamine biosynthesis; UDP-N-acetyl-alpha-D-glucosamine from N-acetyl-alpha-D-glucosamine 1-phosphate: step 1/1.</text>
</comment>
<feature type="binding site" evidence="18">
    <location>
        <position position="138"/>
    </location>
    <ligand>
        <name>UDP-N-acetyl-alpha-D-glucosamine</name>
        <dbReference type="ChEBI" id="CHEBI:57705"/>
    </ligand>
</feature>
<evidence type="ECO:0000256" key="17">
    <source>
        <dbReference type="ARBA" id="ARBA00049628"/>
    </source>
</evidence>
<feature type="binding site" evidence="18">
    <location>
        <begin position="100"/>
        <end position="102"/>
    </location>
    <ligand>
        <name>UDP-N-acetyl-alpha-D-glucosamine</name>
        <dbReference type="ChEBI" id="CHEBI:57705"/>
    </ligand>
</feature>
<dbReference type="InterPro" id="IPR025877">
    <property type="entry name" value="MobA-like_NTP_Trfase"/>
</dbReference>
<dbReference type="InterPro" id="IPR001451">
    <property type="entry name" value="Hexapep"/>
</dbReference>
<evidence type="ECO:0000256" key="1">
    <source>
        <dbReference type="ARBA" id="ARBA00004496"/>
    </source>
</evidence>
<evidence type="ECO:0000259" key="19">
    <source>
        <dbReference type="Pfam" id="PF12804"/>
    </source>
</evidence>
<feature type="active site" description="Proton acceptor" evidence="18">
    <location>
        <position position="361"/>
    </location>
</feature>
<feature type="binding site" evidence="18">
    <location>
        <position position="167"/>
    </location>
    <ligand>
        <name>UDP-N-acetyl-alpha-D-glucosamine</name>
        <dbReference type="ChEBI" id="CHEBI:57705"/>
    </ligand>
</feature>
<evidence type="ECO:0000256" key="13">
    <source>
        <dbReference type="ARBA" id="ARBA00023315"/>
    </source>
</evidence>
<feature type="region of interest" description="Pyrophosphorylase" evidence="18">
    <location>
        <begin position="1"/>
        <end position="227"/>
    </location>
</feature>
<comment type="pathway">
    <text evidence="18">Bacterial outer membrane biogenesis; LPS lipid A biosynthesis.</text>
</comment>
<feature type="region of interest" description="Linker" evidence="18">
    <location>
        <begin position="228"/>
        <end position="248"/>
    </location>
</feature>
<feature type="domain" description="Mannose-1-phosphate guanyltransferase C-terminal" evidence="20">
    <location>
        <begin position="264"/>
        <end position="345"/>
    </location>
</feature>
<evidence type="ECO:0000256" key="10">
    <source>
        <dbReference type="ARBA" id="ARBA00022960"/>
    </source>
</evidence>
<dbReference type="Gene3D" id="3.90.550.10">
    <property type="entry name" value="Spore Coat Polysaccharide Biosynthesis Protein SpsA, Chain A"/>
    <property type="match status" value="1"/>
</dbReference>
<dbReference type="SUPFAM" id="SSF53448">
    <property type="entry name" value="Nucleotide-diphospho-sugar transferases"/>
    <property type="match status" value="1"/>
</dbReference>
<dbReference type="InterPro" id="IPR038009">
    <property type="entry name" value="GlmU_C_LbH"/>
</dbReference>
<comment type="catalytic activity">
    <reaction evidence="16 18">
        <text>N-acetyl-alpha-D-glucosamine 1-phosphate + UTP + H(+) = UDP-N-acetyl-alpha-D-glucosamine + diphosphate</text>
        <dbReference type="Rhea" id="RHEA:13509"/>
        <dbReference type="ChEBI" id="CHEBI:15378"/>
        <dbReference type="ChEBI" id="CHEBI:33019"/>
        <dbReference type="ChEBI" id="CHEBI:46398"/>
        <dbReference type="ChEBI" id="CHEBI:57705"/>
        <dbReference type="ChEBI" id="CHEBI:57776"/>
        <dbReference type="EC" id="2.7.7.23"/>
    </reaction>
</comment>
<comment type="caution">
    <text evidence="21">The sequence shown here is derived from an EMBL/GenBank/DDBJ whole genome shotgun (WGS) entry which is preliminary data.</text>
</comment>
<keyword evidence="22" id="KW-1185">Reference proteome</keyword>
<dbReference type="InterPro" id="IPR050065">
    <property type="entry name" value="GlmU-like"/>
</dbReference>
<dbReference type="RefSeq" id="WP_379071587.1">
    <property type="nucleotide sequence ID" value="NZ_JBHTIT010000001.1"/>
</dbReference>
<evidence type="ECO:0000256" key="2">
    <source>
        <dbReference type="ARBA" id="ARBA00007707"/>
    </source>
</evidence>
<keyword evidence="12 18" id="KW-0511">Multifunctional enzyme</keyword>
<dbReference type="Pfam" id="PF12804">
    <property type="entry name" value="NTP_transf_3"/>
    <property type="match status" value="1"/>
</dbReference>
<evidence type="ECO:0000256" key="8">
    <source>
        <dbReference type="ARBA" id="ARBA00022737"/>
    </source>
</evidence>
<dbReference type="Pfam" id="PF00132">
    <property type="entry name" value="Hexapep"/>
    <property type="match status" value="1"/>
</dbReference>
<feature type="binding site" evidence="18">
    <location>
        <begin position="384"/>
        <end position="385"/>
    </location>
    <ligand>
        <name>acetyl-CoA</name>
        <dbReference type="ChEBI" id="CHEBI:57288"/>
    </ligand>
</feature>
<feature type="binding site" evidence="18">
    <location>
        <position position="421"/>
    </location>
    <ligand>
        <name>acetyl-CoA</name>
        <dbReference type="ChEBI" id="CHEBI:57288"/>
    </ligand>
</feature>
<comment type="function">
    <text evidence="17 18">Catalyzes the last two sequential reactions in the de novo biosynthetic pathway for UDP-N-acetylglucosamine (UDP-GlcNAc). The C-terminal domain catalyzes the transfer of acetyl group from acetyl coenzyme A to glucosamine-1-phosphate (GlcN-1-P) to produce N-acetylglucosamine-1-phosphate (GlcNAc-1-P), which is converted into UDP-GlcNAc by the transfer of uridine 5-monophosphate (from uridine 5-triphosphate), a reaction catalyzed by the N-terminal domain.</text>
</comment>
<keyword evidence="7 18" id="KW-0479">Metal-binding</keyword>
<evidence type="ECO:0000256" key="16">
    <source>
        <dbReference type="ARBA" id="ARBA00048493"/>
    </source>
</evidence>
<evidence type="ECO:0000256" key="5">
    <source>
        <dbReference type="ARBA" id="ARBA00022679"/>
    </source>
</evidence>
<feature type="binding site" evidence="18">
    <location>
        <position position="225"/>
    </location>
    <ligand>
        <name>UDP-N-acetyl-alpha-D-glucosamine</name>
        <dbReference type="ChEBI" id="CHEBI:57705"/>
    </ligand>
</feature>
<proteinExistence type="inferred from homology"/>
<accession>A0ABW3HIT9</accession>
<keyword evidence="6 18" id="KW-0548">Nucleotidyltransferase</keyword>
<keyword evidence="13 18" id="KW-0012">Acyltransferase</keyword>
<evidence type="ECO:0000256" key="12">
    <source>
        <dbReference type="ARBA" id="ARBA00023268"/>
    </source>
</evidence>
<dbReference type="CDD" id="cd03353">
    <property type="entry name" value="LbH_GlmU_C"/>
    <property type="match status" value="1"/>
</dbReference>
<feature type="binding site" evidence="18">
    <location>
        <position position="331"/>
    </location>
    <ligand>
        <name>UDP-N-acetyl-alpha-D-glucosamine</name>
        <dbReference type="ChEBI" id="CHEBI:57705"/>
    </ligand>
</feature>
<comment type="similarity">
    <text evidence="2 18">In the C-terminal section; belongs to the transferase hexapeptide repeat family.</text>
</comment>
<feature type="binding site" evidence="18">
    <location>
        <position position="438"/>
    </location>
    <ligand>
        <name>acetyl-CoA</name>
        <dbReference type="ChEBI" id="CHEBI:57288"/>
    </ligand>
</feature>
<evidence type="ECO:0000256" key="4">
    <source>
        <dbReference type="ARBA" id="ARBA00022490"/>
    </source>
</evidence>
<name>A0ABW3HIT9_9GAMM</name>
<dbReference type="Proteomes" id="UP001597044">
    <property type="component" value="Unassembled WGS sequence"/>
</dbReference>
<keyword evidence="14 18" id="KW-0961">Cell wall biogenesis/degradation</keyword>
<keyword evidence="8 18" id="KW-0677">Repeat</keyword>
<dbReference type="SUPFAM" id="SSF51161">
    <property type="entry name" value="Trimeric LpxA-like enzymes"/>
    <property type="match status" value="1"/>
</dbReference>
<evidence type="ECO:0000256" key="11">
    <source>
        <dbReference type="ARBA" id="ARBA00022984"/>
    </source>
</evidence>
<evidence type="ECO:0000313" key="22">
    <source>
        <dbReference type="Proteomes" id="UP001597044"/>
    </source>
</evidence>
<dbReference type="Pfam" id="PF25087">
    <property type="entry name" value="GMPPB_C"/>
    <property type="match status" value="1"/>
</dbReference>
<evidence type="ECO:0000256" key="3">
    <source>
        <dbReference type="ARBA" id="ARBA00007947"/>
    </source>
</evidence>
<dbReference type="InterPro" id="IPR005882">
    <property type="entry name" value="Bifunctional_GlmU"/>
</dbReference>
<keyword evidence="9 18" id="KW-0460">Magnesium</keyword>
<feature type="binding site" evidence="18">
    <location>
        <position position="378"/>
    </location>
    <ligand>
        <name>acetyl-CoA</name>
        <dbReference type="ChEBI" id="CHEBI:57288"/>
    </ligand>
</feature>
<dbReference type="GO" id="GO:0003977">
    <property type="term" value="F:UDP-N-acetylglucosamine diphosphorylase activity"/>
    <property type="evidence" value="ECO:0007669"/>
    <property type="project" value="UniProtKB-EC"/>
</dbReference>
<evidence type="ECO:0000256" key="15">
    <source>
        <dbReference type="ARBA" id="ARBA00048247"/>
    </source>
</evidence>
<comment type="cofactor">
    <cofactor evidence="18">
        <name>Mg(2+)</name>
        <dbReference type="ChEBI" id="CHEBI:18420"/>
    </cofactor>
    <text evidence="18">Binds 1 Mg(2+) ion per subunit.</text>
</comment>
<feature type="binding site" evidence="18">
    <location>
        <position position="73"/>
    </location>
    <ligand>
        <name>UDP-N-acetyl-alpha-D-glucosamine</name>
        <dbReference type="ChEBI" id="CHEBI:57705"/>
    </ligand>
</feature>
<feature type="binding site" evidence="18">
    <location>
        <position position="403"/>
    </location>
    <ligand>
        <name>acetyl-CoA</name>
        <dbReference type="ChEBI" id="CHEBI:57288"/>
    </ligand>
</feature>
<evidence type="ECO:0000256" key="18">
    <source>
        <dbReference type="HAMAP-Rule" id="MF_01631"/>
    </source>
</evidence>
<dbReference type="EC" id="2.3.1.157" evidence="18"/>
<comment type="similarity">
    <text evidence="3 18">In the N-terminal section; belongs to the N-acetylglucosamine-1-phosphate uridyltransferase family.</text>
</comment>
<feature type="binding site" evidence="18">
    <location>
        <position position="375"/>
    </location>
    <ligand>
        <name>UDP-N-acetyl-alpha-D-glucosamine</name>
        <dbReference type="ChEBI" id="CHEBI:57705"/>
    </ligand>
</feature>
<evidence type="ECO:0000313" key="21">
    <source>
        <dbReference type="EMBL" id="MFD0950658.1"/>
    </source>
</evidence>
<feature type="region of interest" description="N-acetyltransferase" evidence="18">
    <location>
        <begin position="249"/>
        <end position="456"/>
    </location>
</feature>
<reference evidence="22" key="1">
    <citation type="journal article" date="2019" name="Int. J. Syst. Evol. Microbiol.">
        <title>The Global Catalogue of Microorganisms (GCM) 10K type strain sequencing project: providing services to taxonomists for standard genome sequencing and annotation.</title>
        <authorList>
            <consortium name="The Broad Institute Genomics Platform"/>
            <consortium name="The Broad Institute Genome Sequencing Center for Infectious Disease"/>
            <person name="Wu L."/>
            <person name="Ma J."/>
        </authorList>
    </citation>
    <scope>NUCLEOTIDE SEQUENCE [LARGE SCALE GENOMIC DNA]</scope>
    <source>
        <strain evidence="22">CCUG 63419</strain>
    </source>
</reference>
<evidence type="ECO:0000259" key="20">
    <source>
        <dbReference type="Pfam" id="PF25087"/>
    </source>
</evidence>
<dbReference type="InterPro" id="IPR056729">
    <property type="entry name" value="GMPPB_C"/>
</dbReference>
<feature type="domain" description="MobA-like NTP transferase" evidence="19">
    <location>
        <begin position="5"/>
        <end position="123"/>
    </location>
</feature>
<dbReference type="GO" id="GO:0019134">
    <property type="term" value="F:glucosamine-1-phosphate N-acetyltransferase activity"/>
    <property type="evidence" value="ECO:0007669"/>
    <property type="project" value="UniProtKB-EC"/>
</dbReference>
<keyword evidence="4 18" id="KW-0963">Cytoplasm</keyword>
<comment type="pathway">
    <text evidence="18">Nucleotide-sugar biosynthesis; UDP-N-acetyl-alpha-D-glucosamine biosynthesis; N-acetyl-alpha-D-glucosamine 1-phosphate from alpha-D-glucosamine 6-phosphate (route II): step 2/2.</text>
</comment>
<feature type="binding site" evidence="18">
    <location>
        <position position="22"/>
    </location>
    <ligand>
        <name>UDP-N-acetyl-alpha-D-glucosamine</name>
        <dbReference type="ChEBI" id="CHEBI:57705"/>
    </ligand>
</feature>
<feature type="binding site" evidence="18">
    <location>
        <begin position="8"/>
        <end position="11"/>
    </location>
    <ligand>
        <name>UDP-N-acetyl-alpha-D-glucosamine</name>
        <dbReference type="ChEBI" id="CHEBI:57705"/>
    </ligand>
</feature>
<evidence type="ECO:0000256" key="6">
    <source>
        <dbReference type="ARBA" id="ARBA00022695"/>
    </source>
</evidence>
<dbReference type="InterPro" id="IPR029044">
    <property type="entry name" value="Nucleotide-diphossugar_trans"/>
</dbReference>
<comment type="subunit">
    <text evidence="18">Homotrimer.</text>
</comment>
<sequence length="456" mass="48033">MALQVVILAAGKGTRMRSALPKVMQPLAGKPLLAHVLDASRTLGAERPIVVYGHGGDVVQNAFANDAIDWVLQAEQKGTGHAVLVALPVLAKKGSTLILYGDVPLLSVSTLQRLLAVCEGKNELGLLTVTLDNPTGYGRIVREAGKVSRIVEQKDASADELLIKEVNTGILCVPNALLHKWLPELRNANSQGEYYLTDLIGMATAEGVAVTAVHPETPWEVEGVNDKLQLATLERVWQRAQADALLRAGVTIIDPARVDIRGELVHGQDVLLEPNVQINGRVVLGDGVQVGMGSVLSNCEIAAETIIKPYSIIDSASIGERAQIGPFARIRPGSELGADVHIGNFVETKATRMGAGSKANHLTYLGDAVIGSGSNIGAGTITCNYDGANKHLTTIGDNVFIGSNNSLVAPVEISSNATTGAGSTITKSVAQATLAVSRAKQITLDGWQRPTKNTTK</sequence>
<feature type="binding site" evidence="18">
    <location>
        <position position="364"/>
    </location>
    <ligand>
        <name>UDP-N-acetyl-alpha-D-glucosamine</name>
        <dbReference type="ChEBI" id="CHEBI:57705"/>
    </ligand>
</feature>
<evidence type="ECO:0000256" key="14">
    <source>
        <dbReference type="ARBA" id="ARBA00023316"/>
    </source>
</evidence>
<feature type="binding site" evidence="18">
    <location>
        <position position="225"/>
    </location>
    <ligand>
        <name>Mg(2+)</name>
        <dbReference type="ChEBI" id="CHEBI:18420"/>
    </ligand>
</feature>
<feature type="binding site" evidence="18">
    <location>
        <begin position="78"/>
        <end position="79"/>
    </location>
    <ligand>
        <name>UDP-N-acetyl-alpha-D-glucosamine</name>
        <dbReference type="ChEBI" id="CHEBI:57705"/>
    </ligand>
</feature>
<dbReference type="Gene3D" id="2.160.10.10">
    <property type="entry name" value="Hexapeptide repeat proteins"/>
    <property type="match status" value="1"/>
</dbReference>
<feature type="binding site" evidence="18">
    <location>
        <position position="349"/>
    </location>
    <ligand>
        <name>UDP-N-acetyl-alpha-D-glucosamine</name>
        <dbReference type="ChEBI" id="CHEBI:57705"/>
    </ligand>
</feature>
<keyword evidence="10 18" id="KW-0133">Cell shape</keyword>
<dbReference type="HAMAP" id="MF_01631">
    <property type="entry name" value="GlmU"/>
    <property type="match status" value="1"/>
</dbReference>
<dbReference type="EMBL" id="JBHTIT010000001">
    <property type="protein sequence ID" value="MFD0950658.1"/>
    <property type="molecule type" value="Genomic_DNA"/>
</dbReference>
<dbReference type="NCBIfam" id="TIGR01173">
    <property type="entry name" value="glmU"/>
    <property type="match status" value="1"/>
</dbReference>
<feature type="binding site" evidence="18">
    <location>
        <position position="152"/>
    </location>
    <ligand>
        <name>UDP-N-acetyl-alpha-D-glucosamine</name>
        <dbReference type="ChEBI" id="CHEBI:57705"/>
    </ligand>
</feature>
<comment type="subcellular location">
    <subcellularLocation>
        <location evidence="1 18">Cytoplasm</location>
    </subcellularLocation>
</comment>
<organism evidence="21 22">
    <name type="scientific">Paraperlucidibaca wandonensis</name>
    <dbReference type="NCBI Taxonomy" id="1268273"/>
    <lineage>
        <taxon>Bacteria</taxon>
        <taxon>Pseudomonadati</taxon>
        <taxon>Pseudomonadota</taxon>
        <taxon>Gammaproteobacteria</taxon>
        <taxon>Moraxellales</taxon>
        <taxon>Moraxellaceae</taxon>
        <taxon>Paraperlucidibaca</taxon>
    </lineage>
</organism>
<dbReference type="CDD" id="cd02540">
    <property type="entry name" value="GT2_GlmU_N_bac"/>
    <property type="match status" value="1"/>
</dbReference>
<dbReference type="InterPro" id="IPR011004">
    <property type="entry name" value="Trimer_LpxA-like_sf"/>
</dbReference>
<gene>
    <name evidence="18 21" type="primary">glmU</name>
    <name evidence="21" type="ORF">ACFQ0F_09700</name>
</gene>
<dbReference type="PANTHER" id="PTHR43584:SF3">
    <property type="entry name" value="BIFUNCTIONAL PROTEIN GLMU"/>
    <property type="match status" value="1"/>
</dbReference>